<sequence length="139" mass="15597">MIEIVVALSIWLSASHGLAEIQSMPRVRFLDQRQVAALRYGRADVADVDEVVAVYDPVTRTIVLPDTWDGGDPADLSVLVHEIVHHLQREAGTLHRCPEEAEARAYAAQERWLSQFGLSLEKSFGIDAFSLKLRTNCLW</sequence>
<dbReference type="InterPro" id="IPR046589">
    <property type="entry name" value="DUF6647"/>
</dbReference>
<evidence type="ECO:0000259" key="1">
    <source>
        <dbReference type="Pfam" id="PF20352"/>
    </source>
</evidence>
<dbReference type="Proteomes" id="UP000323258">
    <property type="component" value="Unassembled WGS sequence"/>
</dbReference>
<dbReference type="EMBL" id="VSZS01000042">
    <property type="protein sequence ID" value="TYR36785.1"/>
    <property type="molecule type" value="Genomic_DNA"/>
</dbReference>
<name>A0A5D4HBA3_9HYPH</name>
<reference evidence="2 3" key="2">
    <citation type="submission" date="2019-09" db="EMBL/GenBank/DDBJ databases">
        <title>Mesorhizobium sp. MaA-C15 isolated from Microcystis aeruginosa.</title>
        <authorList>
            <person name="Jeong S.E."/>
            <person name="Jin H.M."/>
            <person name="Jeon C.O."/>
        </authorList>
    </citation>
    <scope>NUCLEOTIDE SEQUENCE [LARGE SCALE GENOMIC DNA]</scope>
    <source>
        <strain evidence="2 3">MaA-C15</strain>
    </source>
</reference>
<protein>
    <recommendedName>
        <fullName evidence="1">DUF6647 domain-containing protein</fullName>
    </recommendedName>
</protein>
<proteinExistence type="predicted"/>
<comment type="caution">
    <text evidence="2">The sequence shown here is derived from an EMBL/GenBank/DDBJ whole genome shotgun (WGS) entry which is preliminary data.</text>
</comment>
<dbReference type="RefSeq" id="WP_148912785.1">
    <property type="nucleotide sequence ID" value="NZ_VSZS01000042.1"/>
</dbReference>
<keyword evidence="3" id="KW-1185">Reference proteome</keyword>
<evidence type="ECO:0000313" key="3">
    <source>
        <dbReference type="Proteomes" id="UP000323258"/>
    </source>
</evidence>
<dbReference type="AlphaFoldDB" id="A0A5D4HBA3"/>
<feature type="domain" description="DUF6647" evidence="1">
    <location>
        <begin position="3"/>
        <end position="120"/>
    </location>
</feature>
<evidence type="ECO:0000313" key="2">
    <source>
        <dbReference type="EMBL" id="TYR36785.1"/>
    </source>
</evidence>
<organism evidence="2 3">
    <name type="scientific">Neoaquamicrobium microcysteis</name>
    <dbReference type="NCBI Taxonomy" id="2682781"/>
    <lineage>
        <taxon>Bacteria</taxon>
        <taxon>Pseudomonadati</taxon>
        <taxon>Pseudomonadota</taxon>
        <taxon>Alphaproteobacteria</taxon>
        <taxon>Hyphomicrobiales</taxon>
        <taxon>Phyllobacteriaceae</taxon>
        <taxon>Neoaquamicrobium</taxon>
    </lineage>
</organism>
<reference evidence="2 3" key="1">
    <citation type="submission" date="2019-08" db="EMBL/GenBank/DDBJ databases">
        <authorList>
            <person name="Seo Y.L."/>
        </authorList>
    </citation>
    <scope>NUCLEOTIDE SEQUENCE [LARGE SCALE GENOMIC DNA]</scope>
    <source>
        <strain evidence="2 3">MaA-C15</strain>
    </source>
</reference>
<accession>A0A5D4HBA3</accession>
<gene>
    <name evidence="2" type="ORF">FY036_00590</name>
</gene>
<dbReference type="Pfam" id="PF20352">
    <property type="entry name" value="DUF6647"/>
    <property type="match status" value="1"/>
</dbReference>
<dbReference type="OrthoDB" id="7851356at2"/>